<accession>A0ABY0QJ64</accession>
<reference evidence="1 2" key="1">
    <citation type="submission" date="2016-10" db="EMBL/GenBank/DDBJ databases">
        <authorList>
            <person name="Varghese N."/>
            <person name="Submissions S."/>
        </authorList>
    </citation>
    <scope>NUCLEOTIDE SEQUENCE [LARGE SCALE GENOMIC DNA]</scope>
    <source>
        <strain evidence="1 2">NLAE-zl-C224</strain>
    </source>
</reference>
<organism evidence="1 2">
    <name type="scientific">Clostridium cochlearium</name>
    <dbReference type="NCBI Taxonomy" id="1494"/>
    <lineage>
        <taxon>Bacteria</taxon>
        <taxon>Bacillati</taxon>
        <taxon>Bacillota</taxon>
        <taxon>Clostridia</taxon>
        <taxon>Eubacteriales</taxon>
        <taxon>Clostridiaceae</taxon>
        <taxon>Clostridium</taxon>
    </lineage>
</organism>
<comment type="caution">
    <text evidence="1">The sequence shown here is derived from an EMBL/GenBank/DDBJ whole genome shotgun (WGS) entry which is preliminary data.</text>
</comment>
<dbReference type="EMBL" id="FNGL01000003">
    <property type="protein sequence ID" value="SDK94753.1"/>
    <property type="molecule type" value="Genomic_DNA"/>
</dbReference>
<proteinExistence type="predicted"/>
<protein>
    <submittedName>
        <fullName evidence="1">Uncharacterized protein</fullName>
    </submittedName>
</protein>
<keyword evidence="2" id="KW-1185">Reference proteome</keyword>
<name>A0ABY0QJ64_CLOCO</name>
<evidence type="ECO:0000313" key="1">
    <source>
        <dbReference type="EMBL" id="SDK94753.1"/>
    </source>
</evidence>
<evidence type="ECO:0000313" key="2">
    <source>
        <dbReference type="Proteomes" id="UP000198811"/>
    </source>
</evidence>
<gene>
    <name evidence="1" type="ORF">SAMN05216497_1039</name>
</gene>
<dbReference type="Proteomes" id="UP000198811">
    <property type="component" value="Unassembled WGS sequence"/>
</dbReference>
<sequence length="43" mass="4947">MEKVSDNKYCIFGQIYTLKTEVKLKILGGILCLNQTKGIYLYC</sequence>